<dbReference type="Proteomes" id="UP001360560">
    <property type="component" value="Unassembled WGS sequence"/>
</dbReference>
<accession>A0AAV5QWH2</accession>
<evidence type="ECO:0000256" key="8">
    <source>
        <dbReference type="ARBA" id="ARBA00023242"/>
    </source>
</evidence>
<feature type="compositionally biased region" description="Low complexity" evidence="9">
    <location>
        <begin position="173"/>
        <end position="184"/>
    </location>
</feature>
<keyword evidence="11" id="KW-1185">Reference proteome</keyword>
<evidence type="ECO:0000256" key="6">
    <source>
        <dbReference type="ARBA" id="ARBA00023015"/>
    </source>
</evidence>
<feature type="region of interest" description="Disordered" evidence="9">
    <location>
        <begin position="154"/>
        <end position="188"/>
    </location>
</feature>
<feature type="region of interest" description="Disordered" evidence="9">
    <location>
        <begin position="1"/>
        <end position="24"/>
    </location>
</feature>
<dbReference type="GO" id="GO:0005737">
    <property type="term" value="C:cytoplasm"/>
    <property type="evidence" value="ECO:0007669"/>
    <property type="project" value="UniProtKB-SubCell"/>
</dbReference>
<keyword evidence="5" id="KW-0678">Repressor</keyword>
<dbReference type="GO" id="GO:0005634">
    <property type="term" value="C:nucleus"/>
    <property type="evidence" value="ECO:0007669"/>
    <property type="project" value="UniProtKB-SubCell"/>
</dbReference>
<keyword evidence="6" id="KW-0805">Transcription regulation</keyword>
<evidence type="ECO:0000313" key="11">
    <source>
        <dbReference type="Proteomes" id="UP001360560"/>
    </source>
</evidence>
<reference evidence="10 11" key="1">
    <citation type="journal article" date="2023" name="Elife">
        <title>Identification of key yeast species and microbe-microbe interactions impacting larval growth of Drosophila in the wild.</title>
        <authorList>
            <person name="Mure A."/>
            <person name="Sugiura Y."/>
            <person name="Maeda R."/>
            <person name="Honda K."/>
            <person name="Sakurai N."/>
            <person name="Takahashi Y."/>
            <person name="Watada M."/>
            <person name="Katoh T."/>
            <person name="Gotoh A."/>
            <person name="Gotoh Y."/>
            <person name="Taniguchi I."/>
            <person name="Nakamura K."/>
            <person name="Hayashi T."/>
            <person name="Katayama T."/>
            <person name="Uemura T."/>
            <person name="Hattori Y."/>
        </authorList>
    </citation>
    <scope>NUCLEOTIDE SEQUENCE [LARGE SCALE GENOMIC DNA]</scope>
    <source>
        <strain evidence="10 11">SC-9</strain>
    </source>
</reference>
<dbReference type="Pfam" id="PF08528">
    <property type="entry name" value="Whi5"/>
    <property type="match status" value="1"/>
</dbReference>
<evidence type="ECO:0000313" key="10">
    <source>
        <dbReference type="EMBL" id="GMM39071.1"/>
    </source>
</evidence>
<evidence type="ECO:0000256" key="4">
    <source>
        <dbReference type="ARBA" id="ARBA00022490"/>
    </source>
</evidence>
<organism evidence="10 11">
    <name type="scientific">Saccharomycopsis crataegensis</name>
    <dbReference type="NCBI Taxonomy" id="43959"/>
    <lineage>
        <taxon>Eukaryota</taxon>
        <taxon>Fungi</taxon>
        <taxon>Dikarya</taxon>
        <taxon>Ascomycota</taxon>
        <taxon>Saccharomycotina</taxon>
        <taxon>Saccharomycetes</taxon>
        <taxon>Saccharomycopsidaceae</taxon>
        <taxon>Saccharomycopsis</taxon>
    </lineage>
</organism>
<feature type="region of interest" description="Disordered" evidence="9">
    <location>
        <begin position="313"/>
        <end position="338"/>
    </location>
</feature>
<dbReference type="AlphaFoldDB" id="A0AAV5QWH2"/>
<keyword evidence="8" id="KW-0539">Nucleus</keyword>
<dbReference type="RefSeq" id="XP_064856066.1">
    <property type="nucleotide sequence ID" value="XM_064999994.1"/>
</dbReference>
<evidence type="ECO:0000256" key="9">
    <source>
        <dbReference type="SAM" id="MobiDB-lite"/>
    </source>
</evidence>
<dbReference type="GeneID" id="90077059"/>
<dbReference type="InterPro" id="IPR013734">
    <property type="entry name" value="TF_Nrm1/Whi5"/>
</dbReference>
<gene>
    <name evidence="10" type="ORF">DASC09_064100</name>
</gene>
<evidence type="ECO:0000256" key="3">
    <source>
        <dbReference type="ARBA" id="ARBA00006922"/>
    </source>
</evidence>
<sequence length="338" mass="36130">MNKLQPPIELKPHNCSSKSNRSASGILGSTSSCSYSTSRQESSHSPLAGFSCFSDDVHAQKLKVRLQLAYYKLKTNQAALPLSQLSGNNNKNLTNHNTVSHNTGQLDTDLMFRKVLNQSPHLATSSPIAEVLSASSISSGLFGSSLPKLSDFSSPETTEFLSDNRKGPSQLLGSKTTNSGTSSSFPKRLSSALSPSLIAKPPKILPKKQKKTFDLDMMMNRMTKLTQKHLIKLDNGFTINNRNSTVIVNSIGHVSSTVDHNLTLAAPGALESCASSVSTTPSTIDTIDTTASTDINDSIAVLTPIRLSVPIKQSLDKEPGNTSTSMGAAKSLLQLSLR</sequence>
<comment type="similarity">
    <text evidence="3">Belongs to the WHI5/NRM1 family.</text>
</comment>
<proteinExistence type="inferred from homology"/>
<keyword evidence="4" id="KW-0963">Cytoplasm</keyword>
<evidence type="ECO:0000256" key="7">
    <source>
        <dbReference type="ARBA" id="ARBA00023163"/>
    </source>
</evidence>
<comment type="subcellular location">
    <subcellularLocation>
        <location evidence="2">Cytoplasm</location>
    </subcellularLocation>
    <subcellularLocation>
        <location evidence="1">Nucleus</location>
    </subcellularLocation>
</comment>
<evidence type="ECO:0000256" key="2">
    <source>
        <dbReference type="ARBA" id="ARBA00004496"/>
    </source>
</evidence>
<evidence type="ECO:0000256" key="5">
    <source>
        <dbReference type="ARBA" id="ARBA00022491"/>
    </source>
</evidence>
<comment type="caution">
    <text evidence="10">The sequence shown here is derived from an EMBL/GenBank/DDBJ whole genome shotgun (WGS) entry which is preliminary data.</text>
</comment>
<keyword evidence="7" id="KW-0804">Transcription</keyword>
<evidence type="ECO:0000256" key="1">
    <source>
        <dbReference type="ARBA" id="ARBA00004123"/>
    </source>
</evidence>
<protein>
    <submittedName>
        <fullName evidence="10">Uncharacterized protein</fullName>
    </submittedName>
</protein>
<dbReference type="PROSITE" id="PS51257">
    <property type="entry name" value="PROKAR_LIPOPROTEIN"/>
    <property type="match status" value="1"/>
</dbReference>
<name>A0AAV5QWH2_9ASCO</name>
<dbReference type="EMBL" id="BTFZ01000020">
    <property type="protein sequence ID" value="GMM39071.1"/>
    <property type="molecule type" value="Genomic_DNA"/>
</dbReference>